<dbReference type="GO" id="GO:0016491">
    <property type="term" value="F:oxidoreductase activity"/>
    <property type="evidence" value="ECO:0007669"/>
    <property type="project" value="UniProtKB-KW"/>
</dbReference>
<keyword evidence="4" id="KW-1185">Reference proteome</keyword>
<dbReference type="PANTHER" id="PTHR24321:SF8">
    <property type="entry name" value="ESTRADIOL 17-BETA-DEHYDROGENASE 8-RELATED"/>
    <property type="match status" value="1"/>
</dbReference>
<dbReference type="PROSITE" id="PS00061">
    <property type="entry name" value="ADH_SHORT"/>
    <property type="match status" value="1"/>
</dbReference>
<name>A0AAJ6YXY2_9HYME</name>
<evidence type="ECO:0000313" key="4">
    <source>
        <dbReference type="Proteomes" id="UP000695007"/>
    </source>
</evidence>
<dbReference type="InterPro" id="IPR020904">
    <property type="entry name" value="Sc_DH/Rdtase_CS"/>
</dbReference>
<dbReference type="InterPro" id="IPR002347">
    <property type="entry name" value="SDR_fam"/>
</dbReference>
<dbReference type="PANTHER" id="PTHR24321">
    <property type="entry name" value="DEHYDROGENASES, SHORT CHAIN"/>
    <property type="match status" value="1"/>
</dbReference>
<dbReference type="PRINTS" id="PR00081">
    <property type="entry name" value="GDHRDH"/>
</dbReference>
<dbReference type="Gene3D" id="3.40.50.720">
    <property type="entry name" value="NAD(P)-binding Rossmann-like Domain"/>
    <property type="match status" value="1"/>
</dbReference>
<keyword evidence="2" id="KW-0560">Oxidoreductase</keyword>
<protein>
    <submittedName>
        <fullName evidence="5">LOW QUALITY PROTEIN: estradiol 17-beta-dehydrogenase 8-like</fullName>
    </submittedName>
</protein>
<dbReference type="InterPro" id="IPR036291">
    <property type="entry name" value="NAD(P)-bd_dom_sf"/>
</dbReference>
<proteinExistence type="inferred from homology"/>
<evidence type="ECO:0000256" key="1">
    <source>
        <dbReference type="ARBA" id="ARBA00006484"/>
    </source>
</evidence>
<evidence type="ECO:0000313" key="5">
    <source>
        <dbReference type="RefSeq" id="XP_011506458.1"/>
    </source>
</evidence>
<gene>
    <name evidence="5" type="primary">LOC105368962</name>
</gene>
<dbReference type="PRINTS" id="PR00080">
    <property type="entry name" value="SDRFAMILY"/>
</dbReference>
<comment type="similarity">
    <text evidence="1 3">Belongs to the short-chain dehydrogenases/reductases (SDR) family.</text>
</comment>
<dbReference type="AlphaFoldDB" id="A0AAJ6YXY2"/>
<dbReference type="RefSeq" id="XP_011506458.1">
    <property type="nucleotide sequence ID" value="XM_011508156.1"/>
</dbReference>
<sequence length="278" mass="30126">MTTGLLSEKLALVTGAGSGIGRKVCSLLAKEGAKVLATDQNVKAVEDTVAELQGTGHIPIKLNVKNVNDIEDLFTNIKRNFSIPTTIIVNNAGIVRSNSIVDMSEKDFNDVIDVNLKGAFFIMQYAARAIINAGNTDDASIINISSIASIIKYPYNANYTASKAGMNGLIKTAAAEFLKYDTNIDLFFLKQTFIINFIINPMMQLILGMARVNAILPGLVNTPLSQTLHKETIQELTENKIFKYTGKTNDVAELVTFLASPKSLFINGALIEITGGYI</sequence>
<evidence type="ECO:0000256" key="3">
    <source>
        <dbReference type="RuleBase" id="RU000363"/>
    </source>
</evidence>
<dbReference type="FunFam" id="3.40.50.720:FF:000084">
    <property type="entry name" value="Short-chain dehydrogenase reductase"/>
    <property type="match status" value="1"/>
</dbReference>
<reference evidence="5" key="1">
    <citation type="submission" date="2025-08" db="UniProtKB">
        <authorList>
            <consortium name="RefSeq"/>
        </authorList>
    </citation>
    <scope>IDENTIFICATION</scope>
</reference>
<dbReference type="Pfam" id="PF13561">
    <property type="entry name" value="adh_short_C2"/>
    <property type="match status" value="1"/>
</dbReference>
<dbReference type="KEGG" id="csol:105368962"/>
<dbReference type="SUPFAM" id="SSF51735">
    <property type="entry name" value="NAD(P)-binding Rossmann-fold domains"/>
    <property type="match status" value="1"/>
</dbReference>
<organism evidence="4 5">
    <name type="scientific">Ceratosolen solmsi marchali</name>
    <dbReference type="NCBI Taxonomy" id="326594"/>
    <lineage>
        <taxon>Eukaryota</taxon>
        <taxon>Metazoa</taxon>
        <taxon>Ecdysozoa</taxon>
        <taxon>Arthropoda</taxon>
        <taxon>Hexapoda</taxon>
        <taxon>Insecta</taxon>
        <taxon>Pterygota</taxon>
        <taxon>Neoptera</taxon>
        <taxon>Endopterygota</taxon>
        <taxon>Hymenoptera</taxon>
        <taxon>Apocrita</taxon>
        <taxon>Proctotrupomorpha</taxon>
        <taxon>Chalcidoidea</taxon>
        <taxon>Agaonidae</taxon>
        <taxon>Agaoninae</taxon>
        <taxon>Ceratosolen</taxon>
    </lineage>
</organism>
<dbReference type="GeneID" id="105368962"/>
<accession>A0AAJ6YXY2</accession>
<evidence type="ECO:0000256" key="2">
    <source>
        <dbReference type="ARBA" id="ARBA00023002"/>
    </source>
</evidence>
<dbReference type="Proteomes" id="UP000695007">
    <property type="component" value="Unplaced"/>
</dbReference>
<dbReference type="Pfam" id="PF00106">
    <property type="entry name" value="adh_short"/>
    <property type="match status" value="1"/>
</dbReference>